<keyword evidence="2" id="KW-1185">Reference proteome</keyword>
<proteinExistence type="predicted"/>
<dbReference type="AlphaFoldDB" id="A0A844QDM9"/>
<evidence type="ECO:0000313" key="2">
    <source>
        <dbReference type="Proteomes" id="UP000463224"/>
    </source>
</evidence>
<protein>
    <submittedName>
        <fullName evidence="1">Uncharacterized protein</fullName>
    </submittedName>
</protein>
<name>A0A844QDM9_9HYPH</name>
<evidence type="ECO:0000313" key="1">
    <source>
        <dbReference type="EMBL" id="MVA97372.1"/>
    </source>
</evidence>
<dbReference type="EMBL" id="WPHG01000002">
    <property type="protein sequence ID" value="MVA97372.1"/>
    <property type="molecule type" value="Genomic_DNA"/>
</dbReference>
<reference evidence="1 2" key="1">
    <citation type="submission" date="2019-12" db="EMBL/GenBank/DDBJ databases">
        <title>Nitratireductor arenosus sp. nov., Isolated from sea sand, Jeju island, South Korea.</title>
        <authorList>
            <person name="Kim W."/>
        </authorList>
    </citation>
    <scope>NUCLEOTIDE SEQUENCE [LARGE SCALE GENOMIC DNA]</scope>
    <source>
        <strain evidence="1 2">CAU 1489</strain>
    </source>
</reference>
<accession>A0A844QDM9</accession>
<gene>
    <name evidence="1" type="ORF">GN330_08940</name>
</gene>
<dbReference type="Proteomes" id="UP000463224">
    <property type="component" value="Unassembled WGS sequence"/>
</dbReference>
<comment type="caution">
    <text evidence="1">The sequence shown here is derived from an EMBL/GenBank/DDBJ whole genome shotgun (WGS) entry which is preliminary data.</text>
</comment>
<sequence length="75" mass="8405">MRHRLVDLVALAGIERAMVEADRQTVLVDAPPPLGQDFGLKPFILKWDRLTAGISSSGQERAAMRCRHREPRVTP</sequence>
<organism evidence="1 2">
    <name type="scientific">Nitratireductor arenosus</name>
    <dbReference type="NCBI Taxonomy" id="2682096"/>
    <lineage>
        <taxon>Bacteria</taxon>
        <taxon>Pseudomonadati</taxon>
        <taxon>Pseudomonadota</taxon>
        <taxon>Alphaproteobacteria</taxon>
        <taxon>Hyphomicrobiales</taxon>
        <taxon>Phyllobacteriaceae</taxon>
        <taxon>Nitratireductor</taxon>
    </lineage>
</organism>
<dbReference type="RefSeq" id="WP_156712338.1">
    <property type="nucleotide sequence ID" value="NZ_WPHG01000002.1"/>
</dbReference>